<dbReference type="Proteomes" id="UP001501195">
    <property type="component" value="Unassembled WGS sequence"/>
</dbReference>
<dbReference type="RefSeq" id="WP_345713282.1">
    <property type="nucleotide sequence ID" value="NZ_BAABIL010000472.1"/>
</dbReference>
<accession>A0ABP9I6F9</accession>
<proteinExistence type="predicted"/>
<evidence type="ECO:0000256" key="1">
    <source>
        <dbReference type="SAM" id="Phobius"/>
    </source>
</evidence>
<organism evidence="2 3">
    <name type="scientific">Kineococcus glutinatus</name>
    <dbReference type="NCBI Taxonomy" id="1070872"/>
    <lineage>
        <taxon>Bacteria</taxon>
        <taxon>Bacillati</taxon>
        <taxon>Actinomycetota</taxon>
        <taxon>Actinomycetes</taxon>
        <taxon>Kineosporiales</taxon>
        <taxon>Kineosporiaceae</taxon>
        <taxon>Kineococcus</taxon>
    </lineage>
</organism>
<protein>
    <recommendedName>
        <fullName evidence="4">Thiosulfate dehydrogenase [quinone] large subunit</fullName>
    </recommendedName>
</protein>
<feature type="transmembrane region" description="Helical" evidence="1">
    <location>
        <begin position="104"/>
        <end position="132"/>
    </location>
</feature>
<comment type="caution">
    <text evidence="2">The sequence shown here is derived from an EMBL/GenBank/DDBJ whole genome shotgun (WGS) entry which is preliminary data.</text>
</comment>
<evidence type="ECO:0000313" key="2">
    <source>
        <dbReference type="EMBL" id="GAA4989004.1"/>
    </source>
</evidence>
<dbReference type="EMBL" id="BAABIL010000472">
    <property type="protein sequence ID" value="GAA4989004.1"/>
    <property type="molecule type" value="Genomic_DNA"/>
</dbReference>
<feature type="transmembrane region" description="Helical" evidence="1">
    <location>
        <begin position="152"/>
        <end position="170"/>
    </location>
</feature>
<name>A0ABP9I6F9_9ACTN</name>
<reference evidence="3" key="1">
    <citation type="journal article" date="2019" name="Int. J. Syst. Evol. Microbiol.">
        <title>The Global Catalogue of Microorganisms (GCM) 10K type strain sequencing project: providing services to taxonomists for standard genome sequencing and annotation.</title>
        <authorList>
            <consortium name="The Broad Institute Genomics Platform"/>
            <consortium name="The Broad Institute Genome Sequencing Center for Infectious Disease"/>
            <person name="Wu L."/>
            <person name="Ma J."/>
        </authorList>
    </citation>
    <scope>NUCLEOTIDE SEQUENCE [LARGE SCALE GENOMIC DNA]</scope>
    <source>
        <strain evidence="3">JCM 18126</strain>
    </source>
</reference>
<keyword evidence="1" id="KW-1133">Transmembrane helix</keyword>
<gene>
    <name evidence="2" type="ORF">GCM10023225_28100</name>
</gene>
<sequence>MSTSTTAPAAQRASATAPPTRALVVWPLLRIALGLVFLWTFLDKAFGLGYSTGRAEDGSVDVLGPQAWFAGGSPTSGFLAGAPSGPLAGVFNAMSGSPLVDAAFMLGMLCVGVALVAGVALRLATVGGVALMLLIRATMPVPESNPVVDEHLVYALLLVGLLTLPAARRFSLHRTWSRLPVVRSTPALH</sequence>
<keyword evidence="3" id="KW-1185">Reference proteome</keyword>
<keyword evidence="1" id="KW-0812">Transmembrane</keyword>
<evidence type="ECO:0000313" key="3">
    <source>
        <dbReference type="Proteomes" id="UP001501195"/>
    </source>
</evidence>
<feature type="transmembrane region" description="Helical" evidence="1">
    <location>
        <begin position="23"/>
        <end position="42"/>
    </location>
</feature>
<evidence type="ECO:0008006" key="4">
    <source>
        <dbReference type="Google" id="ProtNLM"/>
    </source>
</evidence>
<keyword evidence="1" id="KW-0472">Membrane</keyword>